<organism evidence="3 4">
    <name type="scientific">Alcanivorax borkumensis (strain ATCC 700651 / DSM 11573 / NCIMB 13689 / SK2)</name>
    <dbReference type="NCBI Taxonomy" id="393595"/>
    <lineage>
        <taxon>Bacteria</taxon>
        <taxon>Pseudomonadati</taxon>
        <taxon>Pseudomonadota</taxon>
        <taxon>Gammaproteobacteria</taxon>
        <taxon>Oceanospirillales</taxon>
        <taxon>Alcanivoracaceae</taxon>
        <taxon>Alcanivorax</taxon>
    </lineage>
</organism>
<dbReference type="InterPro" id="IPR013766">
    <property type="entry name" value="Thioredoxin_domain"/>
</dbReference>
<feature type="transmembrane region" description="Helical" evidence="1">
    <location>
        <begin position="91"/>
        <end position="108"/>
    </location>
</feature>
<keyword evidence="4" id="KW-1185">Reference proteome</keyword>
<keyword evidence="1" id="KW-0812">Transmembrane</keyword>
<dbReference type="Gene3D" id="3.40.30.10">
    <property type="entry name" value="Glutaredoxin"/>
    <property type="match status" value="1"/>
</dbReference>
<keyword evidence="1" id="KW-1133">Transmembrane helix</keyword>
<evidence type="ECO:0000256" key="1">
    <source>
        <dbReference type="SAM" id="Phobius"/>
    </source>
</evidence>
<evidence type="ECO:0000313" key="4">
    <source>
        <dbReference type="Proteomes" id="UP000008871"/>
    </source>
</evidence>
<dbReference type="SUPFAM" id="SSF52833">
    <property type="entry name" value="Thioredoxin-like"/>
    <property type="match status" value="1"/>
</dbReference>
<feature type="transmembrane region" description="Helical" evidence="1">
    <location>
        <begin position="68"/>
        <end position="85"/>
    </location>
</feature>
<accession>Q0VQL0</accession>
<dbReference type="PROSITE" id="PS51352">
    <property type="entry name" value="THIOREDOXIN_2"/>
    <property type="match status" value="1"/>
</dbReference>
<gene>
    <name evidence="3" type="ordered locus">ABO_1090</name>
</gene>
<dbReference type="InterPro" id="IPR050553">
    <property type="entry name" value="Thioredoxin_ResA/DsbE_sf"/>
</dbReference>
<dbReference type="GO" id="GO:0016209">
    <property type="term" value="F:antioxidant activity"/>
    <property type="evidence" value="ECO:0007669"/>
    <property type="project" value="InterPro"/>
</dbReference>
<dbReference type="Proteomes" id="UP000008871">
    <property type="component" value="Chromosome"/>
</dbReference>
<sequence length="285" mass="31223">MMMKSLKSLFISGFIALAVCTSSIAFWQLFTGGGWPWAVLLFTCVPSVLFFSYLFLFKPARTSANLPGVFWPTLLGSLAVISLALAGQASMVMVSLAIINLLGVHAYIRWYSRYGVRQANVVIGEPLPDVTFSDLNAKPVTVASYAGQPLVMLFFRGNWCPLCMAQIREVAEQYQSLQSQGVRVALISPQSHSQSGDLAKQFDVDFEYLRDDDNRAARALGIIDAGGTPAGLEALGYDSDTVMPTVLIVDGQGRLVYQHLTDNYRIRPEPALFVQVLKEKGLIDG</sequence>
<dbReference type="eggNOG" id="COG1225">
    <property type="taxonomic scope" value="Bacteria"/>
</dbReference>
<reference evidence="3 4" key="1">
    <citation type="journal article" date="2006" name="Nat. Biotechnol.">
        <title>Genome sequence of the ubiquitous hydrocarbon-degrading marine bacterium Alcanivorax borkumensis.</title>
        <authorList>
            <person name="Schneiker S."/>
            <person name="Martins dos Santos V.A.P."/>
            <person name="Bartels D."/>
            <person name="Bekel T."/>
            <person name="Brecht M."/>
            <person name="Buhrmester J."/>
            <person name="Chernikova T.N."/>
            <person name="Denaro R."/>
            <person name="Ferrer M."/>
            <person name="Gertler C."/>
            <person name="Goesmann A."/>
            <person name="Golyshina O.V."/>
            <person name="Kaminski F."/>
            <person name="Khachane A.N."/>
            <person name="Lang S."/>
            <person name="Linke B."/>
            <person name="McHardy A.C."/>
            <person name="Meyer F."/>
            <person name="Nechitaylo T."/>
            <person name="Puehler A."/>
            <person name="Regenhardt D."/>
            <person name="Rupp O."/>
            <person name="Sabirova J.S."/>
            <person name="Selbitschka W."/>
            <person name="Yakimov M.M."/>
            <person name="Timmis K.N."/>
            <person name="Vorhoelter F.-J."/>
            <person name="Weidner S."/>
            <person name="Kaiser O."/>
            <person name="Golyshin P.N."/>
        </authorList>
    </citation>
    <scope>NUCLEOTIDE SEQUENCE [LARGE SCALE GENOMIC DNA]</scope>
    <source>
        <strain evidence="4">ATCC 700651 / DSM 11573 / NCIMB 13689 / SK2</strain>
    </source>
</reference>
<dbReference type="AlphaFoldDB" id="Q0VQL0"/>
<evidence type="ECO:0000313" key="3">
    <source>
        <dbReference type="EMBL" id="CAL16538.1"/>
    </source>
</evidence>
<feature type="domain" description="Thioredoxin" evidence="2">
    <location>
        <begin position="121"/>
        <end position="282"/>
    </location>
</feature>
<evidence type="ECO:0000259" key="2">
    <source>
        <dbReference type="PROSITE" id="PS51352"/>
    </source>
</evidence>
<dbReference type="InterPro" id="IPR000866">
    <property type="entry name" value="AhpC/TSA"/>
</dbReference>
<name>Q0VQL0_ALCBS</name>
<dbReference type="Pfam" id="PF00578">
    <property type="entry name" value="AhpC-TSA"/>
    <property type="match status" value="1"/>
</dbReference>
<dbReference type="KEGG" id="abo:ABO_1090"/>
<feature type="transmembrane region" description="Helical" evidence="1">
    <location>
        <begin position="35"/>
        <end position="56"/>
    </location>
</feature>
<dbReference type="STRING" id="393595.ABO_1090"/>
<dbReference type="HOGENOM" id="CLU_081272_0_0_6"/>
<keyword evidence="1" id="KW-0472">Membrane</keyword>
<dbReference type="PANTHER" id="PTHR42852">
    <property type="entry name" value="THIOL:DISULFIDE INTERCHANGE PROTEIN DSBE"/>
    <property type="match status" value="1"/>
</dbReference>
<protein>
    <recommendedName>
        <fullName evidence="2">Thioredoxin domain-containing protein</fullName>
    </recommendedName>
</protein>
<dbReference type="EMBL" id="AM286690">
    <property type="protein sequence ID" value="CAL16538.1"/>
    <property type="molecule type" value="Genomic_DNA"/>
</dbReference>
<dbReference type="GO" id="GO:0016491">
    <property type="term" value="F:oxidoreductase activity"/>
    <property type="evidence" value="ECO:0007669"/>
    <property type="project" value="InterPro"/>
</dbReference>
<proteinExistence type="predicted"/>
<dbReference type="InterPro" id="IPR036249">
    <property type="entry name" value="Thioredoxin-like_sf"/>
</dbReference>
<dbReference type="PANTHER" id="PTHR42852:SF13">
    <property type="entry name" value="PROTEIN DIPZ"/>
    <property type="match status" value="1"/>
</dbReference>